<organism evidence="1 2">
    <name type="scientific">Arenimonas oryziterrae DSM 21050 = YC6267</name>
    <dbReference type="NCBI Taxonomy" id="1121015"/>
    <lineage>
        <taxon>Bacteria</taxon>
        <taxon>Pseudomonadati</taxon>
        <taxon>Pseudomonadota</taxon>
        <taxon>Gammaproteobacteria</taxon>
        <taxon>Lysobacterales</taxon>
        <taxon>Lysobacteraceae</taxon>
        <taxon>Arenimonas</taxon>
    </lineage>
</organism>
<comment type="caution">
    <text evidence="1">The sequence shown here is derived from an EMBL/GenBank/DDBJ whole genome shotgun (WGS) entry which is preliminary data.</text>
</comment>
<dbReference type="STRING" id="1121015.GCA_000420545_00349"/>
<keyword evidence="2" id="KW-1185">Reference proteome</keyword>
<sequence length="105" mass="11572">MLAGYALLRNRCATPQSVRSVASQDFAATTMHETLVENGVSRMREVAAVTIPAGGIATFQPGGRHLMLMRPKRALHTGDRVVLRFKLVDGREVRADFVIREQAPK</sequence>
<gene>
    <name evidence="1" type="ORF">N789_05385</name>
</gene>
<protein>
    <recommendedName>
        <fullName evidence="3">Copper chaperone PCu(A)C</fullName>
    </recommendedName>
</protein>
<dbReference type="PATRIC" id="fig|1121015.4.peg.2748"/>
<dbReference type="EMBL" id="AVCI01000045">
    <property type="protein sequence ID" value="KFN41310.1"/>
    <property type="molecule type" value="Genomic_DNA"/>
</dbReference>
<dbReference type="InterPro" id="IPR036182">
    <property type="entry name" value="PCuAC_sf"/>
</dbReference>
<dbReference type="eggNOG" id="COG2847">
    <property type="taxonomic scope" value="Bacteria"/>
</dbReference>
<dbReference type="Proteomes" id="UP000029385">
    <property type="component" value="Unassembled WGS sequence"/>
</dbReference>
<accession>A0A091BA34</accession>
<dbReference type="SUPFAM" id="SSF110087">
    <property type="entry name" value="DR1885-like metal-binding protein"/>
    <property type="match status" value="1"/>
</dbReference>
<dbReference type="Gene3D" id="2.60.40.1890">
    <property type="entry name" value="PCu(A)C copper chaperone"/>
    <property type="match status" value="1"/>
</dbReference>
<dbReference type="PANTHER" id="PTHR36302:SF1">
    <property type="entry name" value="COPPER CHAPERONE PCU(A)C"/>
    <property type="match status" value="1"/>
</dbReference>
<dbReference type="InterPro" id="IPR058248">
    <property type="entry name" value="Lxx211020-like"/>
</dbReference>
<dbReference type="AlphaFoldDB" id="A0A091BA34"/>
<reference evidence="1 2" key="1">
    <citation type="submission" date="2013-09" db="EMBL/GenBank/DDBJ databases">
        <title>Genome sequencing of Arenimonas oryziterrae.</title>
        <authorList>
            <person name="Chen F."/>
            <person name="Wang G."/>
        </authorList>
    </citation>
    <scope>NUCLEOTIDE SEQUENCE [LARGE SCALE GENOMIC DNA]</scope>
    <source>
        <strain evidence="1 2">YC6267</strain>
    </source>
</reference>
<evidence type="ECO:0008006" key="3">
    <source>
        <dbReference type="Google" id="ProtNLM"/>
    </source>
</evidence>
<dbReference type="PANTHER" id="PTHR36302">
    <property type="entry name" value="BLR7088 PROTEIN"/>
    <property type="match status" value="1"/>
</dbReference>
<proteinExistence type="predicted"/>
<evidence type="ECO:0000313" key="2">
    <source>
        <dbReference type="Proteomes" id="UP000029385"/>
    </source>
</evidence>
<dbReference type="InterPro" id="IPR007410">
    <property type="entry name" value="LpqE-like"/>
</dbReference>
<dbReference type="Pfam" id="PF04314">
    <property type="entry name" value="PCuAC"/>
    <property type="match status" value="1"/>
</dbReference>
<name>A0A091BA34_9GAMM</name>
<evidence type="ECO:0000313" key="1">
    <source>
        <dbReference type="EMBL" id="KFN41310.1"/>
    </source>
</evidence>